<reference evidence="9" key="1">
    <citation type="journal article" date="2017" name="Nature">
        <title>The sunflower genome provides insights into oil metabolism, flowering and Asterid evolution.</title>
        <authorList>
            <person name="Badouin H."/>
            <person name="Gouzy J."/>
            <person name="Grassa C.J."/>
            <person name="Murat F."/>
            <person name="Staton S.E."/>
            <person name="Cottret L."/>
            <person name="Lelandais-Briere C."/>
            <person name="Owens G.L."/>
            <person name="Carrere S."/>
            <person name="Mayjonade B."/>
            <person name="Legrand L."/>
            <person name="Gill N."/>
            <person name="Kane N.C."/>
            <person name="Bowers J.E."/>
            <person name="Hubner S."/>
            <person name="Bellec A."/>
            <person name="Berard A."/>
            <person name="Berges H."/>
            <person name="Blanchet N."/>
            <person name="Boniface M.C."/>
            <person name="Brunel D."/>
            <person name="Catrice O."/>
            <person name="Chaidir N."/>
            <person name="Claudel C."/>
            <person name="Donnadieu C."/>
            <person name="Faraut T."/>
            <person name="Fievet G."/>
            <person name="Helmstetter N."/>
            <person name="King M."/>
            <person name="Knapp S.J."/>
            <person name="Lai Z."/>
            <person name="Le Paslier M.C."/>
            <person name="Lippi Y."/>
            <person name="Lorenzon L."/>
            <person name="Mandel J.R."/>
            <person name="Marage G."/>
            <person name="Marchand G."/>
            <person name="Marquand E."/>
            <person name="Bret-Mestries E."/>
            <person name="Morien E."/>
            <person name="Nambeesan S."/>
            <person name="Nguyen T."/>
            <person name="Pegot-Espagnet P."/>
            <person name="Pouilly N."/>
            <person name="Raftis F."/>
            <person name="Sallet E."/>
            <person name="Schiex T."/>
            <person name="Thomas J."/>
            <person name="Vandecasteele C."/>
            <person name="Vares D."/>
            <person name="Vear F."/>
            <person name="Vautrin S."/>
            <person name="Crespi M."/>
            <person name="Mangin B."/>
            <person name="Burke J.M."/>
            <person name="Salse J."/>
            <person name="Munos S."/>
            <person name="Vincourt P."/>
            <person name="Rieseberg L.H."/>
            <person name="Langlade N.B."/>
        </authorList>
    </citation>
    <scope>NUCLEOTIDE SEQUENCE</scope>
    <source>
        <tissue evidence="9">Leaves</tissue>
    </source>
</reference>
<evidence type="ECO:0000256" key="3">
    <source>
        <dbReference type="ARBA" id="ARBA00022840"/>
    </source>
</evidence>
<evidence type="ECO:0000256" key="5">
    <source>
        <dbReference type="PROSITE-ProRule" id="PRU00283"/>
    </source>
</evidence>
<dbReference type="AlphaFoldDB" id="A0A9K3H4S4"/>
<evidence type="ECO:0000256" key="1">
    <source>
        <dbReference type="ARBA" id="ARBA00022701"/>
    </source>
</evidence>
<dbReference type="EMBL" id="MNCJ02000329">
    <property type="protein sequence ID" value="KAF5767457.1"/>
    <property type="molecule type" value="Genomic_DNA"/>
</dbReference>
<feature type="coiled-coil region" evidence="6">
    <location>
        <begin position="545"/>
        <end position="572"/>
    </location>
</feature>
<feature type="region of interest" description="Disordered" evidence="7">
    <location>
        <begin position="722"/>
        <end position="784"/>
    </location>
</feature>
<dbReference type="PRINTS" id="PR00380">
    <property type="entry name" value="KINESINHEAVY"/>
</dbReference>
<dbReference type="InterPro" id="IPR001752">
    <property type="entry name" value="Kinesin_motor_dom"/>
</dbReference>
<name>A0A9K3H4S4_HELAN</name>
<feature type="compositionally biased region" description="Basic and acidic residues" evidence="7">
    <location>
        <begin position="760"/>
        <end position="771"/>
    </location>
</feature>
<evidence type="ECO:0000259" key="8">
    <source>
        <dbReference type="PROSITE" id="PS50067"/>
    </source>
</evidence>
<evidence type="ECO:0000256" key="6">
    <source>
        <dbReference type="SAM" id="Coils"/>
    </source>
</evidence>
<keyword evidence="9" id="KW-0413">Isomerase</keyword>
<protein>
    <submittedName>
        <fullName evidence="9">Plus-end-directed kinesin ATPase</fullName>
        <ecNumber evidence="9">5.6.1.3</ecNumber>
    </submittedName>
</protein>
<dbReference type="Pfam" id="PF00225">
    <property type="entry name" value="Kinesin"/>
    <property type="match status" value="1"/>
</dbReference>
<keyword evidence="2 5" id="KW-0547">Nucleotide-binding</keyword>
<dbReference type="SUPFAM" id="SSF52540">
    <property type="entry name" value="P-loop containing nucleoside triphosphate hydrolases"/>
    <property type="match status" value="1"/>
</dbReference>
<dbReference type="GO" id="GO:0005634">
    <property type="term" value="C:nucleus"/>
    <property type="evidence" value="ECO:0000318"/>
    <property type="project" value="GO_Central"/>
</dbReference>
<feature type="compositionally biased region" description="Low complexity" evidence="7">
    <location>
        <begin position="25"/>
        <end position="43"/>
    </location>
</feature>
<keyword evidence="3 5" id="KW-0067">ATP-binding</keyword>
<dbReference type="PANTHER" id="PTHR24115:SF1008">
    <property type="entry name" value="KINESIN-LIKE PROTEIN SUBITO"/>
    <property type="match status" value="1"/>
</dbReference>
<dbReference type="GO" id="GO:0008017">
    <property type="term" value="F:microtubule binding"/>
    <property type="evidence" value="ECO:0000318"/>
    <property type="project" value="GO_Central"/>
</dbReference>
<accession>A0A9K3H4S4</accession>
<dbReference type="InterPro" id="IPR027640">
    <property type="entry name" value="Kinesin-like_fam"/>
</dbReference>
<proteinExistence type="inferred from homology"/>
<dbReference type="InterPro" id="IPR036961">
    <property type="entry name" value="Kinesin_motor_dom_sf"/>
</dbReference>
<dbReference type="PROSITE" id="PS50067">
    <property type="entry name" value="KINESIN_MOTOR_2"/>
    <property type="match status" value="1"/>
</dbReference>
<sequence>MEMKSPPPCPSSVTVRRNPPRRARPTPYSAAPPSQPPSSKTSSAIRSFPIEDILSINIPDKPEVSVSTEPSCSEKLKVFLRIRPIVTHKVGGSVKTGGQKNVWPQNPRKKDVSKVVGRKTVETCLKVNDEHSVTLCAPQSLTDVRRTKSEVYEGFSHVFCDESTQSEVYERMMNPLVEDFLKGKSGMLAAMGPSGSGKTHTVFGSTRQPGMVSLALRHIFSQKESGRSKSSRAFYLSMFEIYSERGKGEKIMDLSQEGGDLYMQQSNIKGLKEVINDVQQAESLIASGMLKRSTAMTNSNIQSSRSQCIINIRCDLDNLDEDQSHTAILTIVDLAGAEREKRTGNQGARLLESNFINNTSMVFGLCLRSLLEHQKNPKKPLHKHFQNSMLTKYLRDFLEGKKRMALILTAKPGEEDYQDTSYLLRQASPFMNIKFESIEEQPLGNKRRTQTLPKAEQAKRMKLHSNEVCMDDEVKRSILHQPHKELIPEPDTVVENNSSSFEFPLIVNNKTNKDKSINRTITDLAKKARENQILSNFSRALWKVLKEYKNKLEASENENDVLRHSLTAEKERCTALEVELNLLKASCSCGKVPIAEENDEINSNAQVSSSHSIKMECTKNKPITTDTQDAASVPPLSDCSNIVDLENTVCNVDAQVSCSTHREETQDTSSVEVASTSLSSFKEHNNEENIVLCEYVVFDKEDLIELGDTEFSNDIAGVSDLELPLHGDGGPLITKGDQRKHEEEELVAEDSSSNLIESEGFPKGDQRKHEEEELLAEDSSSDFSESEAFQTLQDNVTIDHEITPVQVISKCSRLEHSEERSKENVEISSPAVVLDKQELQETEERVTDGEITESAVCDSELHVHGQHEEDVSIPDDLEKFEDHSNKKIEVSSPNIVCDKQDFKEVKKTNANGEVAVAEEVSTSPEEVQKEPHEKEVNVLISSSDLEGSKSISNTQLIDSTEAQDSHSVLPEEVISSRCCTDSKLLEVPSVHPSKPLTAVKPKRRLRPASSVMLKNINILEFDDSATMPKQHRHGKRDENEDGRKRTQGSNALLRILKQNLHH</sequence>
<dbReference type="SMART" id="SM00129">
    <property type="entry name" value="KISc"/>
    <property type="match status" value="1"/>
</dbReference>
<dbReference type="GO" id="GO:0008574">
    <property type="term" value="F:plus-end-directed microtubule motor activity"/>
    <property type="evidence" value="ECO:0007669"/>
    <property type="project" value="UniProtKB-EC"/>
</dbReference>
<feature type="compositionally biased region" description="Basic and acidic residues" evidence="7">
    <location>
        <begin position="1035"/>
        <end position="1044"/>
    </location>
</feature>
<evidence type="ECO:0000256" key="7">
    <source>
        <dbReference type="SAM" id="MobiDB-lite"/>
    </source>
</evidence>
<dbReference type="EC" id="5.6.1.3" evidence="9"/>
<dbReference type="PANTHER" id="PTHR24115">
    <property type="entry name" value="KINESIN-RELATED"/>
    <property type="match status" value="1"/>
</dbReference>
<dbReference type="GO" id="GO:0005874">
    <property type="term" value="C:microtubule"/>
    <property type="evidence" value="ECO:0000318"/>
    <property type="project" value="GO_Central"/>
</dbReference>
<dbReference type="InterPro" id="IPR027417">
    <property type="entry name" value="P-loop_NTPase"/>
</dbReference>
<comment type="caution">
    <text evidence="9">The sequence shown here is derived from an EMBL/GenBank/DDBJ whole genome shotgun (WGS) entry which is preliminary data.</text>
</comment>
<dbReference type="GO" id="GO:0005871">
    <property type="term" value="C:kinesin complex"/>
    <property type="evidence" value="ECO:0000318"/>
    <property type="project" value="GO_Central"/>
</dbReference>
<evidence type="ECO:0000313" key="9">
    <source>
        <dbReference type="EMBL" id="KAF5767457.1"/>
    </source>
</evidence>
<keyword evidence="1" id="KW-0493">Microtubule</keyword>
<dbReference type="GO" id="GO:0003777">
    <property type="term" value="F:microtubule motor activity"/>
    <property type="evidence" value="ECO:0000318"/>
    <property type="project" value="GO_Central"/>
</dbReference>
<keyword evidence="6" id="KW-0175">Coiled coil</keyword>
<keyword evidence="4 5" id="KW-0505">Motor protein</keyword>
<dbReference type="GO" id="GO:0005737">
    <property type="term" value="C:cytoplasm"/>
    <property type="evidence" value="ECO:0000318"/>
    <property type="project" value="GO_Central"/>
</dbReference>
<dbReference type="Gene3D" id="3.40.850.10">
    <property type="entry name" value="Kinesin motor domain"/>
    <property type="match status" value="1"/>
</dbReference>
<evidence type="ECO:0000313" key="10">
    <source>
        <dbReference type="Proteomes" id="UP000215914"/>
    </source>
</evidence>
<reference evidence="9" key="2">
    <citation type="submission" date="2020-06" db="EMBL/GenBank/DDBJ databases">
        <title>Helianthus annuus Genome sequencing and assembly Release 2.</title>
        <authorList>
            <person name="Gouzy J."/>
            <person name="Langlade N."/>
            <person name="Munos S."/>
        </authorList>
    </citation>
    <scope>NUCLEOTIDE SEQUENCE</scope>
    <source>
        <tissue evidence="9">Leaves</tissue>
    </source>
</reference>
<gene>
    <name evidence="9" type="ORF">HanXRQr2_Chr14g0624561</name>
</gene>
<feature type="binding site" evidence="5">
    <location>
        <begin position="192"/>
        <end position="199"/>
    </location>
    <ligand>
        <name>ATP</name>
        <dbReference type="ChEBI" id="CHEBI:30616"/>
    </ligand>
</feature>
<feature type="compositionally biased region" description="Pro residues" evidence="7">
    <location>
        <begin position="1"/>
        <end position="10"/>
    </location>
</feature>
<dbReference type="GO" id="GO:0007018">
    <property type="term" value="P:microtubule-based movement"/>
    <property type="evidence" value="ECO:0000318"/>
    <property type="project" value="GO_Central"/>
</dbReference>
<comment type="similarity">
    <text evidence="5">Belongs to the TRAFAC class myosin-kinesin ATPase superfamily. Kinesin family.</text>
</comment>
<evidence type="ECO:0000256" key="2">
    <source>
        <dbReference type="ARBA" id="ARBA00022741"/>
    </source>
</evidence>
<evidence type="ECO:0000256" key="4">
    <source>
        <dbReference type="ARBA" id="ARBA00023175"/>
    </source>
</evidence>
<dbReference type="GO" id="GO:0016887">
    <property type="term" value="F:ATP hydrolysis activity"/>
    <property type="evidence" value="ECO:0000318"/>
    <property type="project" value="GO_Central"/>
</dbReference>
<feature type="region of interest" description="Disordered" evidence="7">
    <location>
        <begin position="1"/>
        <end position="43"/>
    </location>
</feature>
<dbReference type="Proteomes" id="UP000215914">
    <property type="component" value="Unassembled WGS sequence"/>
</dbReference>
<dbReference type="Gramene" id="mRNA:HanXRQr2_Chr14g0624561">
    <property type="protein sequence ID" value="mRNA:HanXRQr2_Chr14g0624561"/>
    <property type="gene ID" value="HanXRQr2_Chr14g0624561"/>
</dbReference>
<organism evidence="9 10">
    <name type="scientific">Helianthus annuus</name>
    <name type="common">Common sunflower</name>
    <dbReference type="NCBI Taxonomy" id="4232"/>
    <lineage>
        <taxon>Eukaryota</taxon>
        <taxon>Viridiplantae</taxon>
        <taxon>Streptophyta</taxon>
        <taxon>Embryophyta</taxon>
        <taxon>Tracheophyta</taxon>
        <taxon>Spermatophyta</taxon>
        <taxon>Magnoliopsida</taxon>
        <taxon>eudicotyledons</taxon>
        <taxon>Gunneridae</taxon>
        <taxon>Pentapetalae</taxon>
        <taxon>asterids</taxon>
        <taxon>campanulids</taxon>
        <taxon>Asterales</taxon>
        <taxon>Asteraceae</taxon>
        <taxon>Asteroideae</taxon>
        <taxon>Heliantheae alliance</taxon>
        <taxon>Heliantheae</taxon>
        <taxon>Helianthus</taxon>
    </lineage>
</organism>
<feature type="domain" description="Kinesin motor" evidence="8">
    <location>
        <begin position="75"/>
        <end position="433"/>
    </location>
</feature>
<keyword evidence="10" id="KW-1185">Reference proteome</keyword>
<feature type="region of interest" description="Disordered" evidence="7">
    <location>
        <begin position="1022"/>
        <end position="1051"/>
    </location>
</feature>
<dbReference type="GO" id="GO:0005524">
    <property type="term" value="F:ATP binding"/>
    <property type="evidence" value="ECO:0007669"/>
    <property type="project" value="UniProtKB-UniRule"/>
</dbReference>